<dbReference type="InterPro" id="IPR008972">
    <property type="entry name" value="Cupredoxin"/>
</dbReference>
<keyword evidence="4" id="KW-0732">Signal</keyword>
<dbReference type="InterPro" id="IPR011706">
    <property type="entry name" value="Cu-oxidase_C"/>
</dbReference>
<keyword evidence="2" id="KW-0560">Oxidoreductase</keyword>
<evidence type="ECO:0000259" key="7">
    <source>
        <dbReference type="Pfam" id="PF07732"/>
    </source>
</evidence>
<dbReference type="PANTHER" id="PTHR11709:SF518">
    <property type="entry name" value="MULTICOPPER OXIDASE"/>
    <property type="match status" value="1"/>
</dbReference>
<sequence>MKTLFAILLSFLLLLYPANHAYAADLIKAHDPCSYHPINNADASYSTYAEQDFVNPQEIRSDNGVLETTLEVKYGDNKIAGCPVHLRSYNGKLVGPTLRVEQGDTISIKLINDLPPQAHPDDHNTNQQTTKDCSYEMETKTNNKPHNFNVTNFHTHGLHVDPNECSDNVLRVMKPRAKEGDPAPEYMIKVKVPDDHPPGTYWYHAHLHGSTALQVSSGMAGALIVEDGNDKIPEIAKAKEKIFVVQQIAYNQEGKIEDYENDTFGSTGWEKSKRHVTINGQIVPTIRMQPGEVQRWRFIHAGIRESIKLELRHDRVQIPLYEIAVDGIALGKLDSWKDKPVDLEPGYRSDVLIQAKQLPENQTQQTYWLSDISTTSENSLLGVAETGSILAKVIVEGQPMNMALPNNDQLEKFKKNNAPKDILSDQIKETDKVQQVIFSNNSTDFMVNGVAFDPNHVRNLTLNKAEKWELMTDLESGGPNHPFHIHVNPFQVDRKDPDGQNERIWRDTLLITREHPQTVLSRYTVFTGKFVLHCHILDHEDRGMMEGVQIVDPQKDQNSEPKDENLDPEDKGMMEAVQISHNPI</sequence>
<keyword evidence="1" id="KW-0479">Metal-binding</keyword>
<evidence type="ECO:0000313" key="9">
    <source>
        <dbReference type="Proteomes" id="UP000316958"/>
    </source>
</evidence>
<name>A0A552G0E3_MICAE</name>
<dbReference type="CDD" id="cd13853">
    <property type="entry name" value="CuRO_1_Tth-MCO_like"/>
    <property type="match status" value="1"/>
</dbReference>
<dbReference type="InterPro" id="IPR001117">
    <property type="entry name" value="Cu-oxidase_2nd"/>
</dbReference>
<dbReference type="GO" id="GO:0016491">
    <property type="term" value="F:oxidoreductase activity"/>
    <property type="evidence" value="ECO:0007669"/>
    <property type="project" value="UniProtKB-KW"/>
</dbReference>
<dbReference type="Proteomes" id="UP000316958">
    <property type="component" value="Unassembled WGS sequence"/>
</dbReference>
<dbReference type="Pfam" id="PF07731">
    <property type="entry name" value="Cu-oxidase_2"/>
    <property type="match status" value="1"/>
</dbReference>
<evidence type="ECO:0000256" key="4">
    <source>
        <dbReference type="SAM" id="SignalP"/>
    </source>
</evidence>
<evidence type="ECO:0000259" key="6">
    <source>
        <dbReference type="Pfam" id="PF07731"/>
    </source>
</evidence>
<dbReference type="Gene3D" id="2.60.40.420">
    <property type="entry name" value="Cupredoxins - blue copper proteins"/>
    <property type="match status" value="3"/>
</dbReference>
<evidence type="ECO:0000313" key="8">
    <source>
        <dbReference type="EMBL" id="TRU52448.1"/>
    </source>
</evidence>
<feature type="signal peptide" evidence="4">
    <location>
        <begin position="1"/>
        <end position="23"/>
    </location>
</feature>
<dbReference type="GO" id="GO:0005507">
    <property type="term" value="F:copper ion binding"/>
    <property type="evidence" value="ECO:0007669"/>
    <property type="project" value="InterPro"/>
</dbReference>
<dbReference type="Pfam" id="PF00394">
    <property type="entry name" value="Cu-oxidase"/>
    <property type="match status" value="1"/>
</dbReference>
<comment type="caution">
    <text evidence="8">The sequence shown here is derived from an EMBL/GenBank/DDBJ whole genome shotgun (WGS) entry which is preliminary data.</text>
</comment>
<evidence type="ECO:0000259" key="5">
    <source>
        <dbReference type="Pfam" id="PF00394"/>
    </source>
</evidence>
<dbReference type="SUPFAM" id="SSF49503">
    <property type="entry name" value="Cupredoxins"/>
    <property type="match status" value="3"/>
</dbReference>
<proteinExistence type="predicted"/>
<dbReference type="PANTHER" id="PTHR11709">
    <property type="entry name" value="MULTI-COPPER OXIDASE"/>
    <property type="match status" value="1"/>
</dbReference>
<feature type="compositionally biased region" description="Basic and acidic residues" evidence="3">
    <location>
        <begin position="553"/>
        <end position="573"/>
    </location>
</feature>
<feature type="chain" id="PRO_5022132908" evidence="4">
    <location>
        <begin position="24"/>
        <end position="584"/>
    </location>
</feature>
<gene>
    <name evidence="8" type="ORF">EWV57_05525</name>
</gene>
<evidence type="ECO:0000256" key="3">
    <source>
        <dbReference type="SAM" id="MobiDB-lite"/>
    </source>
</evidence>
<dbReference type="InterPro" id="IPR002355">
    <property type="entry name" value="Cu_oxidase_Cu_BS"/>
</dbReference>
<protein>
    <submittedName>
        <fullName evidence="8">Copper oxidase</fullName>
    </submittedName>
</protein>
<feature type="domain" description="Plastocyanin-like" evidence="6">
    <location>
        <begin position="435"/>
        <end position="549"/>
    </location>
</feature>
<dbReference type="InterPro" id="IPR045087">
    <property type="entry name" value="Cu-oxidase_fam"/>
</dbReference>
<feature type="domain" description="Plastocyanin-like" evidence="5">
    <location>
        <begin position="258"/>
        <end position="373"/>
    </location>
</feature>
<feature type="domain" description="Plastocyanin-like" evidence="7">
    <location>
        <begin position="75"/>
        <end position="117"/>
    </location>
</feature>
<dbReference type="Pfam" id="PF07732">
    <property type="entry name" value="Cu-oxidase_3"/>
    <property type="match status" value="2"/>
</dbReference>
<accession>A0A552G0E3</accession>
<evidence type="ECO:0000256" key="2">
    <source>
        <dbReference type="ARBA" id="ARBA00023002"/>
    </source>
</evidence>
<dbReference type="CDD" id="cd13900">
    <property type="entry name" value="CuRO_3_Tth-MCO_like"/>
    <property type="match status" value="1"/>
</dbReference>
<dbReference type="InterPro" id="IPR011707">
    <property type="entry name" value="Cu-oxidase-like_N"/>
</dbReference>
<feature type="domain" description="Plastocyanin-like" evidence="7">
    <location>
        <begin position="150"/>
        <end position="229"/>
    </location>
</feature>
<feature type="region of interest" description="Disordered" evidence="3">
    <location>
        <begin position="551"/>
        <end position="584"/>
    </location>
</feature>
<dbReference type="PROSITE" id="PS00080">
    <property type="entry name" value="MULTICOPPER_OXIDASE2"/>
    <property type="match status" value="1"/>
</dbReference>
<dbReference type="AlphaFoldDB" id="A0A552G0E3"/>
<organism evidence="8 9">
    <name type="scientific">Microcystis aeruginosa Ma_QC_Ch_20071001_S25D</name>
    <dbReference type="NCBI Taxonomy" id="2486250"/>
    <lineage>
        <taxon>Bacteria</taxon>
        <taxon>Bacillati</taxon>
        <taxon>Cyanobacteriota</taxon>
        <taxon>Cyanophyceae</taxon>
        <taxon>Oscillatoriophycideae</taxon>
        <taxon>Chroococcales</taxon>
        <taxon>Microcystaceae</taxon>
        <taxon>Microcystis</taxon>
    </lineage>
</organism>
<dbReference type="EMBL" id="SFBE01000097">
    <property type="protein sequence ID" value="TRU52448.1"/>
    <property type="molecule type" value="Genomic_DNA"/>
</dbReference>
<dbReference type="InterPro" id="IPR033138">
    <property type="entry name" value="Cu_oxidase_CS"/>
</dbReference>
<evidence type="ECO:0000256" key="1">
    <source>
        <dbReference type="ARBA" id="ARBA00022723"/>
    </source>
</evidence>
<reference evidence="8 9" key="1">
    <citation type="submission" date="2019-01" db="EMBL/GenBank/DDBJ databases">
        <title>Coherence of Microcystis species and biogeography revealed through population genomics.</title>
        <authorList>
            <person name="Perez-Carrascal O.M."/>
            <person name="Terrat Y."/>
            <person name="Giani A."/>
            <person name="Fortin N."/>
            <person name="Tromas N."/>
            <person name="Shapiro B.J."/>
        </authorList>
    </citation>
    <scope>NUCLEOTIDE SEQUENCE [LARGE SCALE GENOMIC DNA]</scope>
    <source>
        <strain evidence="8">Ma_QC_Ch_20071001_S25D</strain>
    </source>
</reference>
<dbReference type="PROSITE" id="PS00079">
    <property type="entry name" value="MULTICOPPER_OXIDASE1"/>
    <property type="match status" value="1"/>
</dbReference>